<comment type="caution">
    <text evidence="1">The sequence shown here is derived from an EMBL/GenBank/DDBJ whole genome shotgun (WGS) entry which is preliminary data.</text>
</comment>
<dbReference type="Proteomes" id="UP001079657">
    <property type="component" value="Unassembled WGS sequence"/>
</dbReference>
<dbReference type="InterPro" id="IPR038056">
    <property type="entry name" value="YjbR-like_sf"/>
</dbReference>
<dbReference type="GO" id="GO:0003677">
    <property type="term" value="F:DNA binding"/>
    <property type="evidence" value="ECO:0007669"/>
    <property type="project" value="UniProtKB-KW"/>
</dbReference>
<keyword evidence="2" id="KW-1185">Reference proteome</keyword>
<sequence>MDLQNIKEYCLSKKGVTECFPFDDETLVFKVGTKMFALTNINKEPLYINLKCDPIMAEDLRRDYEAIKPGYHMNKRHWNSVYLDETIPDENIYLLIDISYDLVYKGLKKCEKEEISKE</sequence>
<dbReference type="SUPFAM" id="SSF142906">
    <property type="entry name" value="YjbR-like"/>
    <property type="match status" value="1"/>
</dbReference>
<dbReference type="EMBL" id="JAPQES010000001">
    <property type="protein sequence ID" value="MCY6369185.1"/>
    <property type="molecule type" value="Genomic_DNA"/>
</dbReference>
<keyword evidence="1" id="KW-0238">DNA-binding</keyword>
<gene>
    <name evidence="1" type="ORF">OXH55_00825</name>
</gene>
<accession>A0ABT4CJG3</accession>
<dbReference type="PANTHER" id="PTHR35145:SF1">
    <property type="entry name" value="CYTOPLASMIC PROTEIN"/>
    <property type="match status" value="1"/>
</dbReference>
<name>A0ABT4CJG3_9CLOT</name>
<organism evidence="1 2">
    <name type="scientific">Clostridium ganghwense</name>
    <dbReference type="NCBI Taxonomy" id="312089"/>
    <lineage>
        <taxon>Bacteria</taxon>
        <taxon>Bacillati</taxon>
        <taxon>Bacillota</taxon>
        <taxon>Clostridia</taxon>
        <taxon>Eubacteriales</taxon>
        <taxon>Clostridiaceae</taxon>
        <taxon>Clostridium</taxon>
    </lineage>
</organism>
<dbReference type="RefSeq" id="WP_268047504.1">
    <property type="nucleotide sequence ID" value="NZ_JAPQES010000001.1"/>
</dbReference>
<dbReference type="InterPro" id="IPR058532">
    <property type="entry name" value="YjbR/MT2646/Rv2570-like"/>
</dbReference>
<protein>
    <submittedName>
        <fullName evidence="1">MmcQ/YjbR family DNA-binding protein</fullName>
    </submittedName>
</protein>
<evidence type="ECO:0000313" key="2">
    <source>
        <dbReference type="Proteomes" id="UP001079657"/>
    </source>
</evidence>
<dbReference type="Gene3D" id="3.90.1150.30">
    <property type="match status" value="1"/>
</dbReference>
<evidence type="ECO:0000313" key="1">
    <source>
        <dbReference type="EMBL" id="MCY6369185.1"/>
    </source>
</evidence>
<dbReference type="PANTHER" id="PTHR35145">
    <property type="entry name" value="CYTOPLASMIC PROTEIN-RELATED"/>
    <property type="match status" value="1"/>
</dbReference>
<dbReference type="InterPro" id="IPR007351">
    <property type="entry name" value="YjbR"/>
</dbReference>
<dbReference type="Pfam" id="PF04237">
    <property type="entry name" value="YjbR"/>
    <property type="match status" value="1"/>
</dbReference>
<proteinExistence type="predicted"/>
<reference evidence="1" key="1">
    <citation type="submission" date="2022-12" db="EMBL/GenBank/DDBJ databases">
        <authorList>
            <person name="Wang J."/>
        </authorList>
    </citation>
    <scope>NUCLEOTIDE SEQUENCE</scope>
    <source>
        <strain evidence="1">HY-42-06</strain>
    </source>
</reference>